<accession>G3PR60</accession>
<dbReference type="GO" id="GO:0005524">
    <property type="term" value="F:ATP binding"/>
    <property type="evidence" value="ECO:0007669"/>
    <property type="project" value="UniProtKB-KW"/>
</dbReference>
<feature type="region of interest" description="Disordered" evidence="5">
    <location>
        <begin position="344"/>
        <end position="377"/>
    </location>
</feature>
<dbReference type="InterPro" id="IPR001161">
    <property type="entry name" value="XPB/Ssl2"/>
</dbReference>
<sequence length="377" mass="42708">MGKRDKGDREKKSKKRFYEEEDEDEDVVGGESQEAIPAAAGKQVDESSTKLDEYGAKDYRVQMLLKNDHSSRPLWVAPDGHIFLEAFSPVYKYAQDFMVAIAEPVCRPNHVHEYKLTAYSLYAAVSVGLQTSDIVEYLQKLSKTSVPDGIVQFIKLCTMSYGKVKLVLKHNRYFVESAFPDVIQRLLQDSVIRECRLRTADGADAELITEVIQSKSVISKSIEEKGAASTSQQPGDGQPSTQQVPDDIFSYYEQMDKEEEEEEETQTVSCEIRQEMIEDLQKRCIQLEYPLLAEYDFRNDTVNPDINIDLKPTAVLRPYQEKSLRKMFGNGRARSGVIVLPCGETPAPLQPMGDSETTSDRTKRTRPQHFDAILTHS</sequence>
<dbReference type="Ensembl" id="ENSGACT00000020134.1">
    <property type="protein sequence ID" value="ENSGACP00000020095.1"/>
    <property type="gene ID" value="ENSGACG00000015218.1"/>
</dbReference>
<dbReference type="InterPro" id="IPR032830">
    <property type="entry name" value="XPB/Ssl2_N"/>
</dbReference>
<evidence type="ECO:0000259" key="6">
    <source>
        <dbReference type="Pfam" id="PF13625"/>
    </source>
</evidence>
<evidence type="ECO:0000256" key="2">
    <source>
        <dbReference type="ARBA" id="ARBA00022801"/>
    </source>
</evidence>
<dbReference type="NCBIfam" id="TIGR00603">
    <property type="entry name" value="rad25"/>
    <property type="match status" value="1"/>
</dbReference>
<keyword evidence="1" id="KW-0547">Nucleotide-binding</keyword>
<evidence type="ECO:0000256" key="4">
    <source>
        <dbReference type="ARBA" id="ARBA00022840"/>
    </source>
</evidence>
<dbReference type="PRINTS" id="PR00851">
    <property type="entry name" value="XRODRMPGMNTB"/>
</dbReference>
<feature type="compositionally biased region" description="Acidic residues" evidence="5">
    <location>
        <begin position="19"/>
        <end position="28"/>
    </location>
</feature>
<reference evidence="7" key="2">
    <citation type="submission" date="2024-04" db="UniProtKB">
        <authorList>
            <consortium name="Ensembl"/>
        </authorList>
    </citation>
    <scope>IDENTIFICATION</scope>
</reference>
<dbReference type="GO" id="GO:0097550">
    <property type="term" value="C:transcription preinitiation complex"/>
    <property type="evidence" value="ECO:0007669"/>
    <property type="project" value="TreeGrafter"/>
</dbReference>
<evidence type="ECO:0000256" key="1">
    <source>
        <dbReference type="ARBA" id="ARBA00022741"/>
    </source>
</evidence>
<dbReference type="GO" id="GO:0005675">
    <property type="term" value="C:transcription factor TFIIH holo complex"/>
    <property type="evidence" value="ECO:0007669"/>
    <property type="project" value="TreeGrafter"/>
</dbReference>
<organism evidence="7">
    <name type="scientific">Gasterosteus aculeatus</name>
    <name type="common">Three-spined stickleback</name>
    <dbReference type="NCBI Taxonomy" id="69293"/>
    <lineage>
        <taxon>Eukaryota</taxon>
        <taxon>Metazoa</taxon>
        <taxon>Chordata</taxon>
        <taxon>Craniata</taxon>
        <taxon>Vertebrata</taxon>
        <taxon>Euteleostomi</taxon>
        <taxon>Actinopterygii</taxon>
        <taxon>Neopterygii</taxon>
        <taxon>Teleostei</taxon>
        <taxon>Neoteleostei</taxon>
        <taxon>Acanthomorphata</taxon>
        <taxon>Eupercaria</taxon>
        <taxon>Perciformes</taxon>
        <taxon>Cottioidei</taxon>
        <taxon>Gasterosteales</taxon>
        <taxon>Gasterosteidae</taxon>
        <taxon>Gasterosteus</taxon>
    </lineage>
</organism>
<evidence type="ECO:0000256" key="5">
    <source>
        <dbReference type="SAM" id="MobiDB-lite"/>
    </source>
</evidence>
<dbReference type="GO" id="GO:0000112">
    <property type="term" value="C:nucleotide-excision repair factor 3 complex"/>
    <property type="evidence" value="ECO:0007669"/>
    <property type="project" value="TreeGrafter"/>
</dbReference>
<dbReference type="Bgee" id="ENSGACG00000015218">
    <property type="expression patterns" value="Expressed in embryo and 13 other cell types or tissues"/>
</dbReference>
<dbReference type="PANTHER" id="PTHR11274">
    <property type="entry name" value="RAD25/XP-B DNA REPAIR HELICASE"/>
    <property type="match status" value="1"/>
</dbReference>
<dbReference type="GO" id="GO:0006289">
    <property type="term" value="P:nucleotide-excision repair"/>
    <property type="evidence" value="ECO:0007669"/>
    <property type="project" value="InterPro"/>
</dbReference>
<reference evidence="7" key="1">
    <citation type="submission" date="2006-01" db="EMBL/GenBank/DDBJ databases">
        <authorList>
            <person name="Lindblad-Toh K."/>
            <person name="Mauceli E."/>
            <person name="Grabherr M."/>
            <person name="Chang J.L."/>
            <person name="Lander E.S."/>
        </authorList>
    </citation>
    <scope>NUCLEOTIDE SEQUENCE [LARGE SCALE GENOMIC DNA]</scope>
</reference>
<dbReference type="Pfam" id="PF13625">
    <property type="entry name" value="Helicase_C_3"/>
    <property type="match status" value="1"/>
</dbReference>
<dbReference type="AlphaFoldDB" id="G3PR60"/>
<feature type="compositionally biased region" description="Polar residues" evidence="5">
    <location>
        <begin position="228"/>
        <end position="244"/>
    </location>
</feature>
<name>G3PR60_GASAC</name>
<dbReference type="PANTHER" id="PTHR11274:SF0">
    <property type="entry name" value="GENERAL TRANSCRIPTION AND DNA REPAIR FACTOR IIH HELICASE SUBUNIT XPB"/>
    <property type="match status" value="1"/>
</dbReference>
<keyword evidence="4" id="KW-0067">ATP-binding</keyword>
<evidence type="ECO:0000313" key="7">
    <source>
        <dbReference type="Ensembl" id="ENSGACP00000020095.1"/>
    </source>
</evidence>
<dbReference type="GO" id="GO:0006367">
    <property type="term" value="P:transcription initiation at RNA polymerase II promoter"/>
    <property type="evidence" value="ECO:0007669"/>
    <property type="project" value="InterPro"/>
</dbReference>
<feature type="domain" description="Helicase XPB/Ssl2 N-terminal" evidence="6">
    <location>
        <begin position="74"/>
        <end position="199"/>
    </location>
</feature>
<keyword evidence="2" id="KW-0378">Hydrolase</keyword>
<feature type="compositionally biased region" description="Basic and acidic residues" evidence="5">
    <location>
        <begin position="1"/>
        <end position="11"/>
    </location>
</feature>
<protein>
    <submittedName>
        <fullName evidence="7">Excision repair cross-complementation group 3</fullName>
    </submittedName>
</protein>
<dbReference type="GO" id="GO:0043138">
    <property type="term" value="F:3'-5' DNA helicase activity"/>
    <property type="evidence" value="ECO:0007669"/>
    <property type="project" value="TreeGrafter"/>
</dbReference>
<proteinExistence type="predicted"/>
<feature type="region of interest" description="Disordered" evidence="5">
    <location>
        <begin position="223"/>
        <end position="244"/>
    </location>
</feature>
<evidence type="ECO:0000256" key="3">
    <source>
        <dbReference type="ARBA" id="ARBA00022806"/>
    </source>
</evidence>
<dbReference type="InterPro" id="IPR050615">
    <property type="entry name" value="ATP-dep_DNA_Helicase"/>
</dbReference>
<feature type="region of interest" description="Disordered" evidence="5">
    <location>
        <begin position="1"/>
        <end position="47"/>
    </location>
</feature>
<dbReference type="GO" id="GO:0016787">
    <property type="term" value="F:hydrolase activity"/>
    <property type="evidence" value="ECO:0007669"/>
    <property type="project" value="UniProtKB-KW"/>
</dbReference>
<keyword evidence="3" id="KW-0347">Helicase</keyword>